<evidence type="ECO:0000256" key="2">
    <source>
        <dbReference type="ARBA" id="ARBA00001955"/>
    </source>
</evidence>
<dbReference type="InterPro" id="IPR036282">
    <property type="entry name" value="Glutathione-S-Trfase_C_sf"/>
</dbReference>
<dbReference type="NCBIfam" id="TIGR01262">
    <property type="entry name" value="maiA"/>
    <property type="match status" value="1"/>
</dbReference>
<dbReference type="PANTHER" id="PTHR42673:SF4">
    <property type="entry name" value="MALEYLACETOACETATE ISOMERASE"/>
    <property type="match status" value="1"/>
</dbReference>
<comment type="catalytic activity">
    <reaction evidence="11">
        <text>RX + glutathione = an S-substituted glutathione + a halide anion + H(+)</text>
        <dbReference type="Rhea" id="RHEA:16437"/>
        <dbReference type="ChEBI" id="CHEBI:15378"/>
        <dbReference type="ChEBI" id="CHEBI:16042"/>
        <dbReference type="ChEBI" id="CHEBI:17792"/>
        <dbReference type="ChEBI" id="CHEBI:57925"/>
        <dbReference type="ChEBI" id="CHEBI:90779"/>
        <dbReference type="EC" id="2.5.1.18"/>
    </reaction>
</comment>
<feature type="domain" description="GST C-terminal" evidence="13">
    <location>
        <begin position="93"/>
        <end position="218"/>
    </location>
</feature>
<evidence type="ECO:0000313" key="14">
    <source>
        <dbReference type="EMBL" id="AIT99314.1"/>
    </source>
</evidence>
<evidence type="ECO:0000259" key="12">
    <source>
        <dbReference type="PROSITE" id="PS50404"/>
    </source>
</evidence>
<dbReference type="CDD" id="cd03042">
    <property type="entry name" value="GST_N_Zeta"/>
    <property type="match status" value="1"/>
</dbReference>
<keyword evidence="10" id="KW-0413">Isomerase</keyword>
<evidence type="ECO:0000256" key="6">
    <source>
        <dbReference type="ARBA" id="ARBA00022490"/>
    </source>
</evidence>
<evidence type="ECO:0000256" key="1">
    <source>
        <dbReference type="ARBA" id="ARBA00001622"/>
    </source>
</evidence>
<proteinExistence type="evidence at transcript level"/>
<dbReference type="PANTHER" id="PTHR42673">
    <property type="entry name" value="MALEYLACETOACETATE ISOMERASE"/>
    <property type="match status" value="1"/>
</dbReference>
<dbReference type="GO" id="GO:0006559">
    <property type="term" value="P:L-phenylalanine catabolic process"/>
    <property type="evidence" value="ECO:0007669"/>
    <property type="project" value="UniProtKB-UniPathway"/>
</dbReference>
<name>A0A0A7DNL7_9BILA</name>
<dbReference type="GO" id="GO:0016034">
    <property type="term" value="F:maleylacetoacetate isomerase activity"/>
    <property type="evidence" value="ECO:0007669"/>
    <property type="project" value="UniProtKB-EC"/>
</dbReference>
<dbReference type="Pfam" id="PF14497">
    <property type="entry name" value="GST_C_3"/>
    <property type="match status" value="1"/>
</dbReference>
<dbReference type="InterPro" id="IPR036249">
    <property type="entry name" value="Thioredoxin-like_sf"/>
</dbReference>
<dbReference type="InterPro" id="IPR010987">
    <property type="entry name" value="Glutathione-S-Trfase_C-like"/>
</dbReference>
<dbReference type="GO" id="GO:0006749">
    <property type="term" value="P:glutathione metabolic process"/>
    <property type="evidence" value="ECO:0007669"/>
    <property type="project" value="TreeGrafter"/>
</dbReference>
<accession>A0A0A7DNL7</accession>
<dbReference type="EMBL" id="KF855318">
    <property type="protein sequence ID" value="AIT99314.1"/>
    <property type="molecule type" value="mRNA"/>
</dbReference>
<keyword evidence="7 14" id="KW-0808">Transferase</keyword>
<dbReference type="SUPFAM" id="SSF52833">
    <property type="entry name" value="Thioredoxin-like"/>
    <property type="match status" value="1"/>
</dbReference>
<dbReference type="SFLD" id="SFLDG00358">
    <property type="entry name" value="Main_(cytGST)"/>
    <property type="match status" value="1"/>
</dbReference>
<evidence type="ECO:0000256" key="4">
    <source>
        <dbReference type="ARBA" id="ARBA00004671"/>
    </source>
</evidence>
<comment type="pathway">
    <text evidence="4">Amino-acid degradation; L-phenylalanine degradation; acetoacetate and fumarate from L-phenylalanine: step 5/6.</text>
</comment>
<dbReference type="GO" id="GO:0005739">
    <property type="term" value="C:mitochondrion"/>
    <property type="evidence" value="ECO:0007669"/>
    <property type="project" value="TreeGrafter"/>
</dbReference>
<sequence>MQTEKPILYNYFRSSSSWRVRIALELKKIDYEYKPISLIKDGGEQYSEEYTKINPKQEVPALYIDGQLLLQSLPIIEYLDETRPNEYELLPKDPAKRAKARMIAEIINSGMQPFQNLNVIRRVAKETQSEDKKQEWIKFYLTKGFKAVEDILKDTSGKYCIDNQITIADLCLVPQVYSAKRFNIDMIGFPNVKRVNEELEKVPEFVRAHAHHQIDTPQELKEN</sequence>
<evidence type="ECO:0000256" key="10">
    <source>
        <dbReference type="ARBA" id="ARBA00023235"/>
    </source>
</evidence>
<evidence type="ECO:0000256" key="3">
    <source>
        <dbReference type="ARBA" id="ARBA00004496"/>
    </source>
</evidence>
<dbReference type="GO" id="GO:0004364">
    <property type="term" value="F:glutathione transferase activity"/>
    <property type="evidence" value="ECO:0007669"/>
    <property type="project" value="UniProtKB-EC"/>
</dbReference>
<dbReference type="SUPFAM" id="SSF47616">
    <property type="entry name" value="GST C-terminal domain-like"/>
    <property type="match status" value="1"/>
</dbReference>
<evidence type="ECO:0000256" key="9">
    <source>
        <dbReference type="ARBA" id="ARBA00023232"/>
    </source>
</evidence>
<evidence type="ECO:0000256" key="11">
    <source>
        <dbReference type="ARBA" id="ARBA00047960"/>
    </source>
</evidence>
<dbReference type="InterPro" id="IPR004046">
    <property type="entry name" value="GST_C"/>
</dbReference>
<dbReference type="UniPathway" id="UPA00139">
    <property type="reaction ID" value="UER00340"/>
</dbReference>
<dbReference type="SFLD" id="SFLDS00019">
    <property type="entry name" value="Glutathione_Transferase_(cytos"/>
    <property type="match status" value="1"/>
</dbReference>
<comment type="subcellular location">
    <subcellularLocation>
        <location evidence="3">Cytoplasm</location>
    </subcellularLocation>
</comment>
<dbReference type="GO" id="GO:0006572">
    <property type="term" value="P:L-tyrosine catabolic process"/>
    <property type="evidence" value="ECO:0007669"/>
    <property type="project" value="UniProtKB-KW"/>
</dbReference>
<evidence type="ECO:0000259" key="13">
    <source>
        <dbReference type="PROSITE" id="PS50405"/>
    </source>
</evidence>
<reference evidence="14" key="1">
    <citation type="submission" date="2013-11" db="EMBL/GenBank/DDBJ databases">
        <title>antioxidant related genes in B. Koreanus.</title>
        <authorList>
            <person name="Rhee J.-S."/>
            <person name="Kim B.-M."/>
            <person name="Jeong C.-B."/>
            <person name="Lee J.-S."/>
        </authorList>
    </citation>
    <scope>NUCLEOTIDE SEQUENCE</scope>
</reference>
<protein>
    <submittedName>
        <fullName evidence="14">Glutathione S-transferase zeta3</fullName>
    </submittedName>
</protein>
<dbReference type="InterPro" id="IPR034330">
    <property type="entry name" value="GST_Zeta_C"/>
</dbReference>
<dbReference type="FunFam" id="1.20.1050.10:FF:000010">
    <property type="entry name" value="Maleylacetoacetate isomerase isoform 1"/>
    <property type="match status" value="1"/>
</dbReference>
<dbReference type="Gene3D" id="1.20.1050.10">
    <property type="match status" value="1"/>
</dbReference>
<comment type="catalytic activity">
    <reaction evidence="1">
        <text>4-maleylacetoacetate = 4-fumarylacetoacetate</text>
        <dbReference type="Rhea" id="RHEA:14817"/>
        <dbReference type="ChEBI" id="CHEBI:17105"/>
        <dbReference type="ChEBI" id="CHEBI:18034"/>
        <dbReference type="EC" id="5.2.1.2"/>
    </reaction>
</comment>
<dbReference type="Pfam" id="PF13417">
    <property type="entry name" value="GST_N_3"/>
    <property type="match status" value="1"/>
</dbReference>
<evidence type="ECO:0000256" key="8">
    <source>
        <dbReference type="ARBA" id="ARBA00022878"/>
    </source>
</evidence>
<comment type="similarity">
    <text evidence="5">Belongs to the GST superfamily. Zeta family.</text>
</comment>
<feature type="domain" description="GST N-terminal" evidence="12">
    <location>
        <begin position="4"/>
        <end position="87"/>
    </location>
</feature>
<dbReference type="InterPro" id="IPR034333">
    <property type="entry name" value="GST_Zeta_N"/>
</dbReference>
<organism evidence="14">
    <name type="scientific">Brachionus koreanus</name>
    <dbReference type="NCBI Taxonomy" id="1199090"/>
    <lineage>
        <taxon>Eukaryota</taxon>
        <taxon>Metazoa</taxon>
        <taxon>Spiralia</taxon>
        <taxon>Gnathifera</taxon>
        <taxon>Rotifera</taxon>
        <taxon>Eurotatoria</taxon>
        <taxon>Monogononta</taxon>
        <taxon>Pseudotrocha</taxon>
        <taxon>Ploima</taxon>
        <taxon>Brachionidae</taxon>
        <taxon>Brachionus</taxon>
    </lineage>
</organism>
<dbReference type="InterPro" id="IPR005955">
    <property type="entry name" value="GST_Zeta"/>
</dbReference>
<evidence type="ECO:0000256" key="5">
    <source>
        <dbReference type="ARBA" id="ARBA00010007"/>
    </source>
</evidence>
<dbReference type="CDD" id="cd03191">
    <property type="entry name" value="GST_C_Zeta"/>
    <property type="match status" value="1"/>
</dbReference>
<dbReference type="PROSITE" id="PS50404">
    <property type="entry name" value="GST_NTER"/>
    <property type="match status" value="1"/>
</dbReference>
<dbReference type="PROSITE" id="PS50405">
    <property type="entry name" value="GST_CTER"/>
    <property type="match status" value="1"/>
</dbReference>
<dbReference type="InterPro" id="IPR040079">
    <property type="entry name" value="Glutathione_S-Trfase"/>
</dbReference>
<comment type="cofactor">
    <cofactor evidence="2">
        <name>glutathione</name>
        <dbReference type="ChEBI" id="CHEBI:57925"/>
    </cofactor>
</comment>
<dbReference type="AlphaFoldDB" id="A0A0A7DNL7"/>
<dbReference type="PROSITE" id="PS51354">
    <property type="entry name" value="GLUTAREDOXIN_2"/>
    <property type="match status" value="1"/>
</dbReference>
<dbReference type="FunFam" id="3.40.30.10:FF:000041">
    <property type="entry name" value="Maleylacetoacetate isomerase isoform 1"/>
    <property type="match status" value="1"/>
</dbReference>
<keyword evidence="6" id="KW-0963">Cytoplasm</keyword>
<evidence type="ECO:0000256" key="7">
    <source>
        <dbReference type="ARBA" id="ARBA00022679"/>
    </source>
</evidence>
<dbReference type="Gene3D" id="3.40.30.10">
    <property type="entry name" value="Glutaredoxin"/>
    <property type="match status" value="1"/>
</dbReference>
<keyword evidence="8" id="KW-0828">Tyrosine catabolism</keyword>
<dbReference type="InterPro" id="IPR004045">
    <property type="entry name" value="Glutathione_S-Trfase_N"/>
</dbReference>
<keyword evidence="9" id="KW-0585">Phenylalanine catabolism</keyword>